<gene>
    <name evidence="6" type="ORF">AMTR_s00023p00217880</name>
</gene>
<dbReference type="EMBL" id="KI397474">
    <property type="protein sequence ID" value="ERM95689.1"/>
    <property type="molecule type" value="Genomic_DNA"/>
</dbReference>
<dbReference type="Proteomes" id="UP000017836">
    <property type="component" value="Unassembled WGS sequence"/>
</dbReference>
<comment type="similarity">
    <text evidence="1">Belongs to the 'GDSL' lipolytic enzyme family.</text>
</comment>
<dbReference type="OMA" id="HPHANIM"/>
<dbReference type="Pfam" id="PF00657">
    <property type="entry name" value="Lipase_GDSL"/>
    <property type="match status" value="1"/>
</dbReference>
<proteinExistence type="inferred from homology"/>
<dbReference type="eggNOG" id="ENOG502QSMM">
    <property type="taxonomic scope" value="Eukaryota"/>
</dbReference>
<dbReference type="CDD" id="cd01837">
    <property type="entry name" value="SGNH_plant_lipase_like"/>
    <property type="match status" value="1"/>
</dbReference>
<dbReference type="STRING" id="13333.W1NKF4"/>
<dbReference type="InterPro" id="IPR001087">
    <property type="entry name" value="GDSL"/>
</dbReference>
<dbReference type="InterPro" id="IPR035669">
    <property type="entry name" value="SGNH_plant_lipase-like"/>
</dbReference>
<feature type="signal peptide" evidence="5">
    <location>
        <begin position="1"/>
        <end position="22"/>
    </location>
</feature>
<reference evidence="7" key="1">
    <citation type="journal article" date="2013" name="Science">
        <title>The Amborella genome and the evolution of flowering plants.</title>
        <authorList>
            <consortium name="Amborella Genome Project"/>
        </authorList>
    </citation>
    <scope>NUCLEOTIDE SEQUENCE [LARGE SCALE GENOMIC DNA]</scope>
</reference>
<keyword evidence="2 5" id="KW-0732">Signal</keyword>
<dbReference type="PANTHER" id="PTHR22835">
    <property type="entry name" value="ZINC FINGER FYVE DOMAIN CONTAINING PROTEIN"/>
    <property type="match status" value="1"/>
</dbReference>
<accession>W1NKF4</accession>
<dbReference type="PANTHER" id="PTHR22835:SF659">
    <property type="entry name" value="GDSL LIPASE_ACYLHYDROLASE, PUTATIVE (AFU_ORTHOLOGUE AFUA_2G00510)-RELATED"/>
    <property type="match status" value="1"/>
</dbReference>
<dbReference type="Gene3D" id="3.40.50.1110">
    <property type="entry name" value="SGNH hydrolase"/>
    <property type="match status" value="1"/>
</dbReference>
<name>W1NKF4_AMBTC</name>
<feature type="chain" id="PRO_5004807258" evidence="5">
    <location>
        <begin position="23"/>
        <end position="374"/>
    </location>
</feature>
<keyword evidence="3" id="KW-0378">Hydrolase</keyword>
<dbReference type="GO" id="GO:0016788">
    <property type="term" value="F:hydrolase activity, acting on ester bonds"/>
    <property type="evidence" value="ECO:0007669"/>
    <property type="project" value="InterPro"/>
</dbReference>
<keyword evidence="7" id="KW-1185">Reference proteome</keyword>
<evidence type="ECO:0000256" key="3">
    <source>
        <dbReference type="ARBA" id="ARBA00022801"/>
    </source>
</evidence>
<evidence type="ECO:0000256" key="1">
    <source>
        <dbReference type="ARBA" id="ARBA00008668"/>
    </source>
</evidence>
<dbReference type="AlphaFoldDB" id="W1NKF4"/>
<dbReference type="InterPro" id="IPR036514">
    <property type="entry name" value="SGNH_hydro_sf"/>
</dbReference>
<dbReference type="Gramene" id="ERM95689">
    <property type="protein sequence ID" value="ERM95689"/>
    <property type="gene ID" value="AMTR_s00023p00217880"/>
</dbReference>
<organism evidence="6 7">
    <name type="scientific">Amborella trichopoda</name>
    <dbReference type="NCBI Taxonomy" id="13333"/>
    <lineage>
        <taxon>Eukaryota</taxon>
        <taxon>Viridiplantae</taxon>
        <taxon>Streptophyta</taxon>
        <taxon>Embryophyta</taxon>
        <taxon>Tracheophyta</taxon>
        <taxon>Spermatophyta</taxon>
        <taxon>Magnoliopsida</taxon>
        <taxon>Amborellales</taxon>
        <taxon>Amborellaceae</taxon>
        <taxon>Amborella</taxon>
    </lineage>
</organism>
<dbReference type="SUPFAM" id="SSF52266">
    <property type="entry name" value="SGNH hydrolase"/>
    <property type="match status" value="1"/>
</dbReference>
<evidence type="ECO:0000256" key="5">
    <source>
        <dbReference type="SAM" id="SignalP"/>
    </source>
</evidence>
<protein>
    <submittedName>
        <fullName evidence="6">Uncharacterized protein</fullName>
    </submittedName>
</protein>
<sequence length="374" mass="41542">MVFPSFLTFFLLLFSLHGLAFASKTGRYSSLFSFGDSISDTGNLLLSGDNPFIGIANPPYGQTFFKKPTGRCSDGRLIVDFFAEALGLPFLPPYLSKSKSKKDFRKGMNFAVAGATALSYSYFESRGMGLLWTNKSLSVQLEWFQQFLPSLCHPGTDCKRYLKNSLFLVGEIGGNDFNYPLLQARSLHEARTYVPDVIKAITEAVSVLIRLGAKTLVVPGNFPTGCSTLYLTVFQTNNKDEYEPSTGCLIRFNEFASYYNSKLQDGIQALRKRFPKATIIYADNYNMSMRFVETPTLFGFPKERVLFACCGGGGPYNFDITKTCGSPRVKACTYPAQYADWDGLHLTEAAYEFIAKAMLNGEFMHPPIKLGVAA</sequence>
<dbReference type="HOGENOM" id="CLU_015101_2_1_1"/>
<evidence type="ECO:0000313" key="7">
    <source>
        <dbReference type="Proteomes" id="UP000017836"/>
    </source>
</evidence>
<evidence type="ECO:0000313" key="6">
    <source>
        <dbReference type="EMBL" id="ERM95689.1"/>
    </source>
</evidence>
<evidence type="ECO:0000256" key="4">
    <source>
        <dbReference type="ARBA" id="ARBA00023180"/>
    </source>
</evidence>
<evidence type="ECO:0000256" key="2">
    <source>
        <dbReference type="ARBA" id="ARBA00022729"/>
    </source>
</evidence>
<keyword evidence="4" id="KW-0325">Glycoprotein</keyword>